<organism evidence="2 3">
    <name type="scientific">Sphagnum jensenii</name>
    <dbReference type="NCBI Taxonomy" id="128206"/>
    <lineage>
        <taxon>Eukaryota</taxon>
        <taxon>Viridiplantae</taxon>
        <taxon>Streptophyta</taxon>
        <taxon>Embryophyta</taxon>
        <taxon>Bryophyta</taxon>
        <taxon>Sphagnophytina</taxon>
        <taxon>Sphagnopsida</taxon>
        <taxon>Sphagnales</taxon>
        <taxon>Sphagnaceae</taxon>
        <taxon>Sphagnum</taxon>
    </lineage>
</organism>
<evidence type="ECO:0000313" key="3">
    <source>
        <dbReference type="Proteomes" id="UP001497444"/>
    </source>
</evidence>
<gene>
    <name evidence="2" type="ORF">CSSPJE1EN1_LOCUS26866</name>
</gene>
<accession>A0ABP0VC61</accession>
<proteinExistence type="predicted"/>
<reference evidence="2" key="1">
    <citation type="submission" date="2024-02" db="EMBL/GenBank/DDBJ databases">
        <authorList>
            <consortium name="ELIXIR-Norway"/>
            <consortium name="Elixir Norway"/>
        </authorList>
    </citation>
    <scope>NUCLEOTIDE SEQUENCE</scope>
</reference>
<dbReference type="Proteomes" id="UP001497444">
    <property type="component" value="Unassembled WGS sequence"/>
</dbReference>
<sequence>TTDQLTDTLPIPATDDPNDGSASPSPTHDIIKGAGTTPILPVPPDLGFGEDSGIDENSISRGNSPSPAPAISAPPPSGENSPFGPSFEVPPFATSFGGASDHVKLPPPARPPPPPNESSITSPPGRPPPPSVSANCMTCVASDIRFAAEQPEFGESSGAPPSRPPAPSAAPNAQFAAFDANQQQFIIQQQITFQQQQALAAQQQQQQQQQQQSVKKKPASAFEDLDIAMRQTMAKPQQPVGQPAPQAPQGVVFVPASGVVPAGYVVGPPYGVPSGAGAPIQPQTGWSANQPLGWNAGTAPIAAQQGMIPIGGQWPASQVQPMMVPTNSMPMAYGAQMRPAMVGGMAGAVPVLPSAISASTAPRPVNPGLASPQSDPFGAL</sequence>
<comment type="caution">
    <text evidence="2">The sequence shown here is derived from an EMBL/GenBank/DDBJ whole genome shotgun (WGS) entry which is preliminary data.</text>
</comment>
<evidence type="ECO:0000256" key="1">
    <source>
        <dbReference type="SAM" id="MobiDB-lite"/>
    </source>
</evidence>
<feature type="non-terminal residue" evidence="2">
    <location>
        <position position="1"/>
    </location>
</feature>
<feature type="region of interest" description="Disordered" evidence="1">
    <location>
        <begin position="1"/>
        <end position="171"/>
    </location>
</feature>
<dbReference type="EMBL" id="CAXAQS010000396">
    <property type="protein sequence ID" value="CAK9251488.1"/>
    <property type="molecule type" value="Genomic_DNA"/>
</dbReference>
<feature type="compositionally biased region" description="Pro residues" evidence="1">
    <location>
        <begin position="66"/>
        <end position="77"/>
    </location>
</feature>
<feature type="compositionally biased region" description="Pro residues" evidence="1">
    <location>
        <begin position="105"/>
        <end position="116"/>
    </location>
</feature>
<protein>
    <submittedName>
        <fullName evidence="2">Uncharacterized protein</fullName>
    </submittedName>
</protein>
<keyword evidence="3" id="KW-1185">Reference proteome</keyword>
<feature type="region of interest" description="Disordered" evidence="1">
    <location>
        <begin position="360"/>
        <end position="380"/>
    </location>
</feature>
<evidence type="ECO:0000313" key="2">
    <source>
        <dbReference type="EMBL" id="CAK9251488.1"/>
    </source>
</evidence>
<name>A0ABP0VC61_9BRYO</name>